<dbReference type="AlphaFoldDB" id="A0A9P6NU19"/>
<protein>
    <submittedName>
        <fullName evidence="2">Uncharacterized protein</fullName>
    </submittedName>
</protein>
<keyword evidence="3" id="KW-1185">Reference proteome</keyword>
<dbReference type="EMBL" id="MU167221">
    <property type="protein sequence ID" value="KAG0150229.1"/>
    <property type="molecule type" value="Genomic_DNA"/>
</dbReference>
<comment type="caution">
    <text evidence="2">The sequence shown here is derived from an EMBL/GenBank/DDBJ whole genome shotgun (WGS) entry which is preliminary data.</text>
</comment>
<evidence type="ECO:0000256" key="1">
    <source>
        <dbReference type="SAM" id="MobiDB-lite"/>
    </source>
</evidence>
<organism evidence="2 3">
    <name type="scientific">Cronartium quercuum f. sp. fusiforme G11</name>
    <dbReference type="NCBI Taxonomy" id="708437"/>
    <lineage>
        <taxon>Eukaryota</taxon>
        <taxon>Fungi</taxon>
        <taxon>Dikarya</taxon>
        <taxon>Basidiomycota</taxon>
        <taxon>Pucciniomycotina</taxon>
        <taxon>Pucciniomycetes</taxon>
        <taxon>Pucciniales</taxon>
        <taxon>Coleosporiaceae</taxon>
        <taxon>Cronartium</taxon>
    </lineage>
</organism>
<proteinExistence type="predicted"/>
<dbReference type="Proteomes" id="UP000886653">
    <property type="component" value="Unassembled WGS sequence"/>
</dbReference>
<accession>A0A9P6NU19</accession>
<gene>
    <name evidence="2" type="ORF">CROQUDRAFT_652650</name>
</gene>
<name>A0A9P6NU19_9BASI</name>
<feature type="region of interest" description="Disordered" evidence="1">
    <location>
        <begin position="32"/>
        <end position="106"/>
    </location>
</feature>
<feature type="compositionally biased region" description="Basic and acidic residues" evidence="1">
    <location>
        <begin position="49"/>
        <end position="79"/>
    </location>
</feature>
<sequence length="175" mass="19811">MFNQIPLLLWKFYFESGKTDVKQICEQGKRLGLHKDPPKVSQDQSLELSPEHPKVPQDQGHELSGDDPELPKDKPEAPRRHALGLFLGWPENPADRKPNRETPLSVGWMYPYNRDRPGSSLADVGPSAPLDGLQDDLTPKLLLVPADASPLKPEDTPPATGLREWLRRMRLRWNS</sequence>
<evidence type="ECO:0000313" key="3">
    <source>
        <dbReference type="Proteomes" id="UP000886653"/>
    </source>
</evidence>
<reference evidence="2" key="1">
    <citation type="submission" date="2013-11" db="EMBL/GenBank/DDBJ databases">
        <title>Genome sequence of the fusiform rust pathogen reveals effectors for host alternation and coevolution with pine.</title>
        <authorList>
            <consortium name="DOE Joint Genome Institute"/>
            <person name="Smith K."/>
            <person name="Pendleton A."/>
            <person name="Kubisiak T."/>
            <person name="Anderson C."/>
            <person name="Salamov A."/>
            <person name="Aerts A."/>
            <person name="Riley R."/>
            <person name="Clum A."/>
            <person name="Lindquist E."/>
            <person name="Ence D."/>
            <person name="Campbell M."/>
            <person name="Kronenberg Z."/>
            <person name="Feau N."/>
            <person name="Dhillon B."/>
            <person name="Hamelin R."/>
            <person name="Burleigh J."/>
            <person name="Smith J."/>
            <person name="Yandell M."/>
            <person name="Nelson C."/>
            <person name="Grigoriev I."/>
            <person name="Davis J."/>
        </authorList>
    </citation>
    <scope>NUCLEOTIDE SEQUENCE</scope>
    <source>
        <strain evidence="2">G11</strain>
    </source>
</reference>
<evidence type="ECO:0000313" key="2">
    <source>
        <dbReference type="EMBL" id="KAG0150229.1"/>
    </source>
</evidence>